<dbReference type="Proteomes" id="UP000235116">
    <property type="component" value="Chromosome"/>
</dbReference>
<dbReference type="PANTHER" id="PTHR42044:SF2">
    <property type="entry name" value="DUF676 DOMAIN-CONTAINING PROTEIN"/>
    <property type="match status" value="1"/>
</dbReference>
<dbReference type="EMBL" id="CP022684">
    <property type="protein sequence ID" value="AUM12214.1"/>
    <property type="molecule type" value="Genomic_DNA"/>
</dbReference>
<dbReference type="InterPro" id="IPR029058">
    <property type="entry name" value="AB_hydrolase_fold"/>
</dbReference>
<evidence type="ECO:0000313" key="2">
    <source>
        <dbReference type="Proteomes" id="UP000235116"/>
    </source>
</evidence>
<dbReference type="KEGG" id="kak:Kalk_07230"/>
<proteinExistence type="predicted"/>
<protein>
    <submittedName>
        <fullName evidence="1">Uncharacterized protein</fullName>
    </submittedName>
</protein>
<organism evidence="1 2">
    <name type="scientific">Ketobacter alkanivorans</name>
    <dbReference type="NCBI Taxonomy" id="1917421"/>
    <lineage>
        <taxon>Bacteria</taxon>
        <taxon>Pseudomonadati</taxon>
        <taxon>Pseudomonadota</taxon>
        <taxon>Gammaproteobacteria</taxon>
        <taxon>Pseudomonadales</taxon>
        <taxon>Ketobacteraceae</taxon>
        <taxon>Ketobacter</taxon>
    </lineage>
</organism>
<dbReference type="SUPFAM" id="SSF53474">
    <property type="entry name" value="alpha/beta-Hydrolases"/>
    <property type="match status" value="1"/>
</dbReference>
<dbReference type="PANTHER" id="PTHR42044">
    <property type="entry name" value="DUF676 DOMAIN-CONTAINING PROTEIN-RELATED"/>
    <property type="match status" value="1"/>
</dbReference>
<name>A0A2K9LN44_9GAMM</name>
<gene>
    <name evidence="1" type="ORF">Kalk_07230</name>
</gene>
<accession>A0A2K9LN44</accession>
<dbReference type="AlphaFoldDB" id="A0A2K9LN44"/>
<sequence length="326" mass="36655">MGKFTARVFNNRANIKEDLTLAARHAWTLPFLATPWNAESLTQSELHPGSYNNVGDVINLSLQTMVPMERRTYSPGTIACYPEHYASTAGREKWFFINGICTSPPIAILNGLELAKAFHRPIHLIHTPTYGVVRDLWDSITARTLRKDGKLSRPAYDVVKEALVHHDKVVIIGHSQGTIISSYIARKLLKDKRYRHHAPKLEIYCVAGVADSCRIDPELSEHFGRGVPYVEHFANGKDFFCRIGVLAHLEHTAGAVFTIPDRTGHLLNDHYLPGIWRGEYCDQRSRLFKYIDGNSPSSTDYVAHDLNIAPSHPSVMPEPIMKAANH</sequence>
<evidence type="ECO:0000313" key="1">
    <source>
        <dbReference type="EMBL" id="AUM12214.1"/>
    </source>
</evidence>
<keyword evidence="2" id="KW-1185">Reference proteome</keyword>
<reference evidence="2" key="1">
    <citation type="submission" date="2017-08" db="EMBL/GenBank/DDBJ databases">
        <title>Direct submision.</title>
        <authorList>
            <person name="Kim S.-J."/>
            <person name="Rhee S.-K."/>
        </authorList>
    </citation>
    <scope>NUCLEOTIDE SEQUENCE [LARGE SCALE GENOMIC DNA]</scope>
    <source>
        <strain evidence="2">GI5</strain>
    </source>
</reference>